<dbReference type="InterPro" id="IPR036047">
    <property type="entry name" value="F-box-like_dom_sf"/>
</dbReference>
<dbReference type="EMBL" id="ML987195">
    <property type="protein sequence ID" value="KAF2248925.1"/>
    <property type="molecule type" value="Genomic_DNA"/>
</dbReference>
<dbReference type="InterPro" id="IPR001810">
    <property type="entry name" value="F-box_dom"/>
</dbReference>
<gene>
    <name evidence="2" type="ORF">BU26DRAFT_604875</name>
</gene>
<feature type="domain" description="F-box" evidence="1">
    <location>
        <begin position="225"/>
        <end position="272"/>
    </location>
</feature>
<dbReference type="PROSITE" id="PS50181">
    <property type="entry name" value="FBOX"/>
    <property type="match status" value="1"/>
</dbReference>
<dbReference type="Proteomes" id="UP000800094">
    <property type="component" value="Unassembled WGS sequence"/>
</dbReference>
<dbReference type="AlphaFoldDB" id="A0A6A6IEB9"/>
<protein>
    <recommendedName>
        <fullName evidence="1">F-box domain-containing protein</fullName>
    </recommendedName>
</protein>
<organism evidence="2 3">
    <name type="scientific">Trematosphaeria pertusa</name>
    <dbReference type="NCBI Taxonomy" id="390896"/>
    <lineage>
        <taxon>Eukaryota</taxon>
        <taxon>Fungi</taxon>
        <taxon>Dikarya</taxon>
        <taxon>Ascomycota</taxon>
        <taxon>Pezizomycotina</taxon>
        <taxon>Dothideomycetes</taxon>
        <taxon>Pleosporomycetidae</taxon>
        <taxon>Pleosporales</taxon>
        <taxon>Massarineae</taxon>
        <taxon>Trematosphaeriaceae</taxon>
        <taxon>Trematosphaeria</taxon>
    </lineage>
</organism>
<dbReference type="Gene3D" id="1.20.1280.50">
    <property type="match status" value="1"/>
</dbReference>
<evidence type="ECO:0000259" key="1">
    <source>
        <dbReference type="PROSITE" id="PS50181"/>
    </source>
</evidence>
<proteinExistence type="predicted"/>
<evidence type="ECO:0000313" key="3">
    <source>
        <dbReference type="Proteomes" id="UP000800094"/>
    </source>
</evidence>
<name>A0A6A6IEB9_9PLEO</name>
<dbReference type="RefSeq" id="XP_033683929.1">
    <property type="nucleotide sequence ID" value="XM_033835549.1"/>
</dbReference>
<dbReference type="OrthoDB" id="3932329at2759"/>
<sequence length="363" mass="41771">MDTDIFCALCGGPFDLEHHVYNIDTDREAFQWLYDVRLLSQHSTLGNLRMTTANEEHTNTSGSDDIFLSEQTRWAMNDGDCFRLGNSYYLAATEDHWRDIIFPLHYACIQIACRVLQSRHDVSEVCKPDEDSILARLYFRLQTWYLYHRGGQRNYIFGLRGTLDGYGPRSVQGLDELGWWSGAYEKYLTDPMNILELPSFVLDILQATPASIAQQPPSVQLVREPDGLENLPNELLDRIMEFLPSASIVSLHRTSRALSVKVLLNDRFWRKALLDSSIVHHIWDLDEDKLKQLAQGAEAISPDQGRWKSVVRLLKQKDFPICGQDSRLAELPKGLWNRCRIWNIVEDVLTTSKGWLNACRLAR</sequence>
<evidence type="ECO:0000313" key="2">
    <source>
        <dbReference type="EMBL" id="KAF2248925.1"/>
    </source>
</evidence>
<dbReference type="SUPFAM" id="SSF81383">
    <property type="entry name" value="F-box domain"/>
    <property type="match status" value="1"/>
</dbReference>
<dbReference type="GeneID" id="54588879"/>
<accession>A0A6A6IEB9</accession>
<keyword evidence="3" id="KW-1185">Reference proteome</keyword>
<reference evidence="2" key="1">
    <citation type="journal article" date="2020" name="Stud. Mycol.">
        <title>101 Dothideomycetes genomes: a test case for predicting lifestyles and emergence of pathogens.</title>
        <authorList>
            <person name="Haridas S."/>
            <person name="Albert R."/>
            <person name="Binder M."/>
            <person name="Bloem J."/>
            <person name="Labutti K."/>
            <person name="Salamov A."/>
            <person name="Andreopoulos B."/>
            <person name="Baker S."/>
            <person name="Barry K."/>
            <person name="Bills G."/>
            <person name="Bluhm B."/>
            <person name="Cannon C."/>
            <person name="Castanera R."/>
            <person name="Culley D."/>
            <person name="Daum C."/>
            <person name="Ezra D."/>
            <person name="Gonzalez J."/>
            <person name="Henrissat B."/>
            <person name="Kuo A."/>
            <person name="Liang C."/>
            <person name="Lipzen A."/>
            <person name="Lutzoni F."/>
            <person name="Magnuson J."/>
            <person name="Mondo S."/>
            <person name="Nolan M."/>
            <person name="Ohm R."/>
            <person name="Pangilinan J."/>
            <person name="Park H.-J."/>
            <person name="Ramirez L."/>
            <person name="Alfaro M."/>
            <person name="Sun H."/>
            <person name="Tritt A."/>
            <person name="Yoshinaga Y."/>
            <person name="Zwiers L.-H."/>
            <person name="Turgeon B."/>
            <person name="Goodwin S."/>
            <person name="Spatafora J."/>
            <person name="Crous P."/>
            <person name="Grigoriev I."/>
        </authorList>
    </citation>
    <scope>NUCLEOTIDE SEQUENCE</scope>
    <source>
        <strain evidence="2">CBS 122368</strain>
    </source>
</reference>